<dbReference type="SUPFAM" id="SSF53335">
    <property type="entry name" value="S-adenosyl-L-methionine-dependent methyltransferases"/>
    <property type="match status" value="1"/>
</dbReference>
<keyword evidence="5" id="KW-0680">Restriction system</keyword>
<keyword evidence="2" id="KW-0489">Methyltransferase</keyword>
<dbReference type="Pfam" id="PF01555">
    <property type="entry name" value="N6_N4_Mtase"/>
    <property type="match status" value="1"/>
</dbReference>
<dbReference type="InterPro" id="IPR002052">
    <property type="entry name" value="DNA_methylase_N6_adenine_CS"/>
</dbReference>
<keyword evidence="3" id="KW-0808">Transferase</keyword>
<proteinExistence type="inferred from homology"/>
<evidence type="ECO:0000313" key="9">
    <source>
        <dbReference type="Proteomes" id="UP001433088"/>
    </source>
</evidence>
<reference evidence="8 9" key="1">
    <citation type="submission" date="2024-03" db="EMBL/GenBank/DDBJ databases">
        <title>Human intestinal bacterial collection.</title>
        <authorList>
            <person name="Pauvert C."/>
            <person name="Hitch T.C.A."/>
            <person name="Clavel T."/>
        </authorList>
    </citation>
    <scope>NUCLEOTIDE SEQUENCE [LARGE SCALE GENOMIC DNA]</scope>
    <source>
        <strain evidence="8 9">CLA-AA-H81</strain>
    </source>
</reference>
<keyword evidence="9" id="KW-1185">Reference proteome</keyword>
<organism evidence="8 9">
    <name type="scientific">Megasphaera intestinihominis</name>
    <dbReference type="NCBI Taxonomy" id="3133159"/>
    <lineage>
        <taxon>Bacteria</taxon>
        <taxon>Bacillati</taxon>
        <taxon>Bacillota</taxon>
        <taxon>Negativicutes</taxon>
        <taxon>Veillonellales</taxon>
        <taxon>Veillonellaceae</taxon>
        <taxon>Megasphaera</taxon>
    </lineage>
</organism>
<keyword evidence="4" id="KW-0949">S-adenosyl-L-methionine</keyword>
<dbReference type="PRINTS" id="PR00506">
    <property type="entry name" value="D21N6MTFRASE"/>
</dbReference>
<name>A0ABV1D276_9FIRM</name>
<dbReference type="EMBL" id="JBBMEU010000102">
    <property type="protein sequence ID" value="MEQ2423224.1"/>
    <property type="molecule type" value="Genomic_DNA"/>
</dbReference>
<evidence type="ECO:0000256" key="5">
    <source>
        <dbReference type="ARBA" id="ARBA00022747"/>
    </source>
</evidence>
<evidence type="ECO:0000256" key="3">
    <source>
        <dbReference type="ARBA" id="ARBA00022679"/>
    </source>
</evidence>
<protein>
    <submittedName>
        <fullName evidence="8">Site-specific DNA-methyltransferase</fullName>
    </submittedName>
</protein>
<dbReference type="Gene3D" id="3.40.50.150">
    <property type="entry name" value="Vaccinia Virus protein VP39"/>
    <property type="match status" value="1"/>
</dbReference>
<comment type="similarity">
    <text evidence="1">Belongs to the N(4)/N(6)-methyltransferase family.</text>
</comment>
<evidence type="ECO:0000256" key="4">
    <source>
        <dbReference type="ARBA" id="ARBA00022691"/>
    </source>
</evidence>
<feature type="domain" description="Type III R-M EcoP15I C-terminal" evidence="7">
    <location>
        <begin position="577"/>
        <end position="674"/>
    </location>
</feature>
<dbReference type="InterPro" id="IPR002295">
    <property type="entry name" value="N4/N6-MTase_EcoPI_Mod-like"/>
</dbReference>
<evidence type="ECO:0000256" key="2">
    <source>
        <dbReference type="ARBA" id="ARBA00022603"/>
    </source>
</evidence>
<dbReference type="PIRSF" id="PIRSF015855">
    <property type="entry name" value="TypeIII_Mtase_mKpnI"/>
    <property type="match status" value="1"/>
</dbReference>
<gene>
    <name evidence="8" type="ORF">WMO23_10860</name>
</gene>
<evidence type="ECO:0000259" key="6">
    <source>
        <dbReference type="Pfam" id="PF01555"/>
    </source>
</evidence>
<evidence type="ECO:0000259" key="7">
    <source>
        <dbReference type="Pfam" id="PF18273"/>
    </source>
</evidence>
<dbReference type="RefSeq" id="WP_302420380.1">
    <property type="nucleotide sequence ID" value="NZ_JBBMEU010000102.1"/>
</dbReference>
<dbReference type="Proteomes" id="UP001433088">
    <property type="component" value="Unassembled WGS sequence"/>
</dbReference>
<sequence>MIRNIIRENESVTPNNREIKVLKENFPSCFRSDGSFDITRFKEFLNDKVTVSQEGYELRFLGKNYAKMLAALDTETVIVPDDEHNLKSENKNSQNVYISGDNLDGLKHLLKSYAGQVKCIYIDPPYNTGTDGFVYNDNFEFTAKSLMEKLSINEEEATRIIDLTSRGSASHSAWLLFMYPRLQLARDLLSDNGVIFISIDDNEQANLKLICDDIFGENNFIANIIVQSNKRGQTYKQLAKTHEYLLVYTKNPDTILNELSKGSGAFSLKDNIGEFEERELRNRNPKFGKFNRPNLFYSIYTNPDIVDACGYSPVSLEKSDEFHIEILPLNSEGKESCWRWGTKKFKANNNKDSMVSEVVARKKTTGEFGCYEKYRKGTFKAKTIWYNDDVIGDLPDEDDDIWEETGVITEQGSTELGTYDMGAAFDFPKPTYLIKKIFTIGGNAEDLFLDFFSGSATSIDAIFQLNAEDNGHRKIISVQLPEDLNEKLNKASKSDKTKFEKMIAFVDGLKYPHTLDYIGYERILRAAKKIRAEYPDTSVDLGFKHYTLKTIDEPTLDKLEKFDNSGFVTNRTVYELFGTNTILTTWLIHDGYTFTNHCQMINLAGYTAYWCENHLYLIEPEMDENAIKALIDRYNSDGGFNPQNIVVFGYSFNFVNMENLKTNVKILRDSEKNLKVNLDIRY</sequence>
<comment type="caution">
    <text evidence="8">The sequence shown here is derived from an EMBL/GenBank/DDBJ whole genome shotgun (WGS) entry which is preliminary data.</text>
</comment>
<dbReference type="InterPro" id="IPR002941">
    <property type="entry name" value="DNA_methylase_N4/N6"/>
</dbReference>
<dbReference type="InterPro" id="IPR029063">
    <property type="entry name" value="SAM-dependent_MTases_sf"/>
</dbReference>
<evidence type="ECO:0000313" key="8">
    <source>
        <dbReference type="EMBL" id="MEQ2423224.1"/>
    </source>
</evidence>
<dbReference type="InterPro" id="IPR041405">
    <property type="entry name" value="T3RM_EcoP15I_C"/>
</dbReference>
<feature type="domain" description="DNA methylase N-4/N-6" evidence="6">
    <location>
        <begin position="117"/>
        <end position="521"/>
    </location>
</feature>
<dbReference type="PROSITE" id="PS00092">
    <property type="entry name" value="N6_MTASE"/>
    <property type="match status" value="1"/>
</dbReference>
<evidence type="ECO:0000256" key="1">
    <source>
        <dbReference type="ARBA" id="ARBA00006594"/>
    </source>
</evidence>
<dbReference type="Pfam" id="PF18273">
    <property type="entry name" value="T3RM_EcoP15I_C"/>
    <property type="match status" value="1"/>
</dbReference>
<accession>A0ABV1D276</accession>